<dbReference type="InterPro" id="IPR001851">
    <property type="entry name" value="ABC_transp_permease"/>
</dbReference>
<feature type="transmembrane region" description="Helical" evidence="7">
    <location>
        <begin position="283"/>
        <end position="301"/>
    </location>
</feature>
<evidence type="ECO:0000256" key="2">
    <source>
        <dbReference type="ARBA" id="ARBA00022475"/>
    </source>
</evidence>
<dbReference type="eggNOG" id="COG4603">
    <property type="taxonomic scope" value="Bacteria"/>
</dbReference>
<keyword evidence="9" id="KW-1185">Reference proteome</keyword>
<evidence type="ECO:0000256" key="5">
    <source>
        <dbReference type="ARBA" id="ARBA00023136"/>
    </source>
</evidence>
<feature type="compositionally biased region" description="Low complexity" evidence="6">
    <location>
        <begin position="43"/>
        <end position="83"/>
    </location>
</feature>
<proteinExistence type="predicted"/>
<keyword evidence="4 7" id="KW-1133">Transmembrane helix</keyword>
<dbReference type="STRING" id="749414.SBI_04655"/>
<feature type="transmembrane region" description="Helical" evidence="7">
    <location>
        <begin position="95"/>
        <end position="120"/>
    </location>
</feature>
<keyword evidence="3 7" id="KW-0812">Transmembrane</keyword>
<keyword evidence="5 7" id="KW-0472">Membrane</keyword>
<dbReference type="GO" id="GO:0022857">
    <property type="term" value="F:transmembrane transporter activity"/>
    <property type="evidence" value="ECO:0007669"/>
    <property type="project" value="InterPro"/>
</dbReference>
<dbReference type="PANTHER" id="PTHR47089">
    <property type="entry name" value="ABC TRANSPORTER, PERMEASE PROTEIN"/>
    <property type="match status" value="1"/>
</dbReference>
<gene>
    <name evidence="8" type="ordered locus">SBI_04655</name>
</gene>
<feature type="transmembrane region" description="Helical" evidence="7">
    <location>
        <begin position="197"/>
        <end position="218"/>
    </location>
</feature>
<evidence type="ECO:0000256" key="3">
    <source>
        <dbReference type="ARBA" id="ARBA00022692"/>
    </source>
</evidence>
<evidence type="ECO:0000313" key="9">
    <source>
        <dbReference type="Proteomes" id="UP000000377"/>
    </source>
</evidence>
<dbReference type="Pfam" id="PF02653">
    <property type="entry name" value="BPD_transp_2"/>
    <property type="match status" value="1"/>
</dbReference>
<sequence length="458" mass="46875">MKNTDEAEPMNGDAKNGGSAGTTGDAPDKSGDGLNESGRTPTKSGSPADSPADSPAKSGSPAGSPADSPAKTSSAAGSAAKSGGSAGKRFSRDRLLLAVAGPVLALVVAVLLTSGVLLASGKSPFEPYQLMLEYAGNADIQVLIVNQASSYYLAALAVAIGFRMNLFNIGVDGQYRVAAMAAALVGANVDLPGPLSIALIVIVAMLVGAFWAGIAGILKTTRGVSEVVSTIMLNAIATSLIAYLILPEQFGVQPKGSNNLTTGDLPESSWFPGLHVSDVAGDIYGFVFVAIGCGVAYSLVLGRTRFGFDLRATGASESAAAASGVDAKRMVLTSMLISGAVAGLAGMPVLLGDSHTYSLNFQTGIGFTGITIALLGRNNAVGIAFGALLIAFLDKASQTLDYNGYEKEIATIMQGLIVISVVVSYETVRRYALRRQQRKVGEELAAAARTTTREEVPA</sequence>
<feature type="region of interest" description="Disordered" evidence="6">
    <location>
        <begin position="1"/>
        <end position="87"/>
    </location>
</feature>
<dbReference type="AlphaFoldDB" id="D7BZ39"/>
<evidence type="ECO:0000313" key="8">
    <source>
        <dbReference type="EMBL" id="ADI07775.1"/>
    </source>
</evidence>
<comment type="subcellular location">
    <subcellularLocation>
        <location evidence="1">Cell membrane</location>
        <topology evidence="1">Multi-pass membrane protein</topology>
    </subcellularLocation>
</comment>
<dbReference type="EMBL" id="CP002047">
    <property type="protein sequence ID" value="ADI07775.1"/>
    <property type="molecule type" value="Genomic_DNA"/>
</dbReference>
<evidence type="ECO:0000256" key="4">
    <source>
        <dbReference type="ARBA" id="ARBA00022989"/>
    </source>
</evidence>
<evidence type="ECO:0000256" key="1">
    <source>
        <dbReference type="ARBA" id="ARBA00004651"/>
    </source>
</evidence>
<dbReference type="RefSeq" id="WP_014177245.1">
    <property type="nucleotide sequence ID" value="NC_016582.1"/>
</dbReference>
<keyword evidence="2" id="KW-1003">Cell membrane</keyword>
<dbReference type="KEGG" id="sbh:SBI_04655"/>
<dbReference type="HOGENOM" id="CLU_040769_0_1_11"/>
<feature type="transmembrane region" description="Helical" evidence="7">
    <location>
        <begin position="227"/>
        <end position="246"/>
    </location>
</feature>
<evidence type="ECO:0000256" key="6">
    <source>
        <dbReference type="SAM" id="MobiDB-lite"/>
    </source>
</evidence>
<dbReference type="CDD" id="cd06580">
    <property type="entry name" value="TM_PBP1_transp_TpRbsC_like"/>
    <property type="match status" value="1"/>
</dbReference>
<dbReference type="PANTHER" id="PTHR47089:SF1">
    <property type="entry name" value="GUANOSINE ABC TRANSPORTER PERMEASE PROTEIN NUPP"/>
    <property type="match status" value="1"/>
</dbReference>
<reference evidence="8 9" key="1">
    <citation type="journal article" date="2010" name="J. Bacteriol.">
        <title>Genome sequence of the milbemycin-producing bacterium Streptomyces bingchenggensis.</title>
        <authorList>
            <person name="Wang X.J."/>
            <person name="Yan Y.J."/>
            <person name="Zhang B."/>
            <person name="An J."/>
            <person name="Wang J.J."/>
            <person name="Tian J."/>
            <person name="Jiang L."/>
            <person name="Chen Y.H."/>
            <person name="Huang S.X."/>
            <person name="Yin M."/>
            <person name="Zhang J."/>
            <person name="Gao A.L."/>
            <person name="Liu C.X."/>
            <person name="Zhu Z.X."/>
            <person name="Xiang W.S."/>
        </authorList>
    </citation>
    <scope>NUCLEOTIDE SEQUENCE [LARGE SCALE GENOMIC DNA]</scope>
    <source>
        <strain evidence="8 9">BCW-1</strain>
    </source>
</reference>
<organism evidence="8 9">
    <name type="scientific">Streptomyces bingchenggensis (strain BCW-1)</name>
    <dbReference type="NCBI Taxonomy" id="749414"/>
    <lineage>
        <taxon>Bacteria</taxon>
        <taxon>Bacillati</taxon>
        <taxon>Actinomycetota</taxon>
        <taxon>Actinomycetes</taxon>
        <taxon>Kitasatosporales</taxon>
        <taxon>Streptomycetaceae</taxon>
        <taxon>Streptomyces</taxon>
    </lineage>
</organism>
<dbReference type="PATRIC" id="fig|749414.3.peg.4811"/>
<accession>D7BZ39</accession>
<feature type="transmembrane region" description="Helical" evidence="7">
    <location>
        <begin position="331"/>
        <end position="351"/>
    </location>
</feature>
<dbReference type="GO" id="GO:0005886">
    <property type="term" value="C:plasma membrane"/>
    <property type="evidence" value="ECO:0007669"/>
    <property type="project" value="UniProtKB-SubCell"/>
</dbReference>
<name>D7BZ39_STRBB</name>
<evidence type="ECO:0000256" key="7">
    <source>
        <dbReference type="SAM" id="Phobius"/>
    </source>
</evidence>
<protein>
    <submittedName>
        <fullName evidence="8">Putative sugar ABC transporter permease protein</fullName>
    </submittedName>
</protein>
<dbReference type="Proteomes" id="UP000000377">
    <property type="component" value="Chromosome"/>
</dbReference>